<dbReference type="Proteomes" id="UP000253941">
    <property type="component" value="Unassembled WGS sequence"/>
</dbReference>
<evidence type="ECO:0000313" key="6">
    <source>
        <dbReference type="Proteomes" id="UP000253941"/>
    </source>
</evidence>
<feature type="domain" description="HTH gntR-type" evidence="4">
    <location>
        <begin position="58"/>
        <end position="125"/>
    </location>
</feature>
<name>A0A369T9H6_9PROT</name>
<dbReference type="PANTHER" id="PTHR43537:SF24">
    <property type="entry name" value="GLUCONATE OPERON TRANSCRIPTIONAL REPRESSOR"/>
    <property type="match status" value="1"/>
</dbReference>
<gene>
    <name evidence="5" type="ORF">DRB17_10885</name>
</gene>
<keyword evidence="6" id="KW-1185">Reference proteome</keyword>
<dbReference type="Gene3D" id="1.10.10.10">
    <property type="entry name" value="Winged helix-like DNA-binding domain superfamily/Winged helix DNA-binding domain"/>
    <property type="match status" value="1"/>
</dbReference>
<dbReference type="PANTHER" id="PTHR43537">
    <property type="entry name" value="TRANSCRIPTIONAL REGULATOR, GNTR FAMILY"/>
    <property type="match status" value="1"/>
</dbReference>
<dbReference type="SMART" id="SM00345">
    <property type="entry name" value="HTH_GNTR"/>
    <property type="match status" value="1"/>
</dbReference>
<dbReference type="InterPro" id="IPR036390">
    <property type="entry name" value="WH_DNA-bd_sf"/>
</dbReference>
<comment type="caution">
    <text evidence="5">The sequence shown here is derived from an EMBL/GenBank/DDBJ whole genome shotgun (WGS) entry which is preliminary data.</text>
</comment>
<dbReference type="Pfam" id="PF00392">
    <property type="entry name" value="GntR"/>
    <property type="match status" value="1"/>
</dbReference>
<keyword evidence="1" id="KW-0805">Transcription regulation</keyword>
<evidence type="ECO:0000256" key="2">
    <source>
        <dbReference type="ARBA" id="ARBA00023125"/>
    </source>
</evidence>
<keyword evidence="2" id="KW-0238">DNA-binding</keyword>
<dbReference type="GO" id="GO:0003700">
    <property type="term" value="F:DNA-binding transcription factor activity"/>
    <property type="evidence" value="ECO:0007669"/>
    <property type="project" value="InterPro"/>
</dbReference>
<evidence type="ECO:0000256" key="1">
    <source>
        <dbReference type="ARBA" id="ARBA00023015"/>
    </source>
</evidence>
<dbReference type="PRINTS" id="PR00035">
    <property type="entry name" value="HTHGNTR"/>
</dbReference>
<dbReference type="GO" id="GO:0003677">
    <property type="term" value="F:DNA binding"/>
    <property type="evidence" value="ECO:0007669"/>
    <property type="project" value="UniProtKB-KW"/>
</dbReference>
<dbReference type="InterPro" id="IPR000524">
    <property type="entry name" value="Tscrpt_reg_HTH_GntR"/>
</dbReference>
<dbReference type="EMBL" id="QPMH01000008">
    <property type="protein sequence ID" value="RDD61979.1"/>
    <property type="molecule type" value="Genomic_DNA"/>
</dbReference>
<dbReference type="Gene3D" id="1.20.120.530">
    <property type="entry name" value="GntR ligand-binding domain-like"/>
    <property type="match status" value="1"/>
</dbReference>
<protein>
    <submittedName>
        <fullName evidence="5">GntR family transcriptional regulator</fullName>
    </submittedName>
</protein>
<dbReference type="RefSeq" id="WP_114582223.1">
    <property type="nucleotide sequence ID" value="NZ_QPMH01000008.1"/>
</dbReference>
<accession>A0A369T9H6</accession>
<evidence type="ECO:0000259" key="4">
    <source>
        <dbReference type="PROSITE" id="PS50949"/>
    </source>
</evidence>
<evidence type="ECO:0000256" key="3">
    <source>
        <dbReference type="ARBA" id="ARBA00023163"/>
    </source>
</evidence>
<dbReference type="PROSITE" id="PS50949">
    <property type="entry name" value="HTH_GNTR"/>
    <property type="match status" value="1"/>
</dbReference>
<sequence length="267" mass="29635">MRIGVSLTRWHQSSIWTAIVQAQLRVSVAEGSVDLISIADDLSQAILDKASDGRGTTLSLSEQIAKKLGESIIDGRLQPGARVLEQEVSQQFEVSRGPVREALRILENEGLVRILPRRGAQVTQLSVDEVRHIYEIRAVLLGLAARTVAREGDEAAKQDLRNHADGLMEIARGGETPERYLRAGFGMTLWLTKHSGNTRLLRLLHSLTLQTRRYARAALATREDCLQSASLWQKLTQAILDGREEDAEQLARTVIQTALDRIVTYLG</sequence>
<dbReference type="SUPFAM" id="SSF48008">
    <property type="entry name" value="GntR ligand-binding domain-like"/>
    <property type="match status" value="1"/>
</dbReference>
<reference evidence="5 6" key="1">
    <citation type="submission" date="2018-07" db="EMBL/GenBank/DDBJ databases">
        <title>Venubactetium sediminum gen. nov., sp. nov., isolated from a marine solar saltern.</title>
        <authorList>
            <person name="Wang S."/>
        </authorList>
    </citation>
    <scope>NUCLEOTIDE SEQUENCE [LARGE SCALE GENOMIC DNA]</scope>
    <source>
        <strain evidence="5 6">WD2A32</strain>
    </source>
</reference>
<evidence type="ECO:0000313" key="5">
    <source>
        <dbReference type="EMBL" id="RDD61979.1"/>
    </source>
</evidence>
<dbReference type="SMART" id="SM00895">
    <property type="entry name" value="FCD"/>
    <property type="match status" value="1"/>
</dbReference>
<organism evidence="5 6">
    <name type="scientific">Ferruginivarius sediminum</name>
    <dbReference type="NCBI Taxonomy" id="2661937"/>
    <lineage>
        <taxon>Bacteria</taxon>
        <taxon>Pseudomonadati</taxon>
        <taxon>Pseudomonadota</taxon>
        <taxon>Alphaproteobacteria</taxon>
        <taxon>Rhodospirillales</taxon>
        <taxon>Rhodospirillaceae</taxon>
        <taxon>Ferruginivarius</taxon>
    </lineage>
</organism>
<dbReference type="Pfam" id="PF07729">
    <property type="entry name" value="FCD"/>
    <property type="match status" value="1"/>
</dbReference>
<keyword evidence="3" id="KW-0804">Transcription</keyword>
<dbReference type="InterPro" id="IPR011711">
    <property type="entry name" value="GntR_C"/>
</dbReference>
<dbReference type="InterPro" id="IPR036388">
    <property type="entry name" value="WH-like_DNA-bd_sf"/>
</dbReference>
<proteinExistence type="predicted"/>
<dbReference type="AlphaFoldDB" id="A0A369T9H6"/>
<dbReference type="InterPro" id="IPR008920">
    <property type="entry name" value="TF_FadR/GntR_C"/>
</dbReference>
<dbReference type="CDD" id="cd07377">
    <property type="entry name" value="WHTH_GntR"/>
    <property type="match status" value="1"/>
</dbReference>
<dbReference type="SUPFAM" id="SSF46785">
    <property type="entry name" value="Winged helix' DNA-binding domain"/>
    <property type="match status" value="1"/>
</dbReference>